<dbReference type="InterPro" id="IPR019420">
    <property type="entry name" value="7TM_GPCR_serpentine_rcpt_Srbc"/>
</dbReference>
<dbReference type="Proteomes" id="UP000008549">
    <property type="component" value="Unassembled WGS sequence"/>
</dbReference>
<dbReference type="AlphaFoldDB" id="A8Y0Y3"/>
<feature type="transmembrane region" description="Helical" evidence="1">
    <location>
        <begin position="43"/>
        <end position="65"/>
    </location>
</feature>
<dbReference type="RefSeq" id="XP_002635646.1">
    <property type="nucleotide sequence ID" value="XM_002635600.1"/>
</dbReference>
<dbReference type="KEGG" id="cbr:CBG_21841"/>
<dbReference type="PANTHER" id="PTHR10664">
    <property type="entry name" value="SERPENTINE RECEPTOR-C.ELEGANS"/>
    <property type="match status" value="1"/>
</dbReference>
<reference evidence="2 3" key="2">
    <citation type="journal article" date="2011" name="PLoS Genet.">
        <title>Caenorhabditis briggsae recombinant inbred line genotypes reveal inter-strain incompatibility and the evolution of recombination.</title>
        <authorList>
            <person name="Ross J.A."/>
            <person name="Koboldt D.C."/>
            <person name="Staisch J.E."/>
            <person name="Chamberlin H.M."/>
            <person name="Gupta B.P."/>
            <person name="Miller R.D."/>
            <person name="Baird S.E."/>
            <person name="Haag E.S."/>
        </authorList>
    </citation>
    <scope>NUCLEOTIDE SEQUENCE [LARGE SCALE GENOMIC DNA]</scope>
    <source>
        <strain evidence="2 3">AF16</strain>
    </source>
</reference>
<dbReference type="EMBL" id="HE601531">
    <property type="protein sequence ID" value="CAP38552.1"/>
    <property type="molecule type" value="Genomic_DNA"/>
</dbReference>
<sequence length="628" mass="71944">MALFYYRFALDLVWGAQFAFFLLFVILYSFFTDQLSDYQNFIFYISLPALNVSACRSIIVLSVAIERIVAAYAPIFFHNYRHRCPNIIILMLAVIFGLTDDVVLYGFCDFHLNVPKNCVSLGCAVNPCFFNYWTTHKTVIFAMIFSFYLLLCIKLFIINNIMKTGDTEFSRLNRLALIDAAIVFTFNFLPDFIARQFSTAQFFSPLNIGPYGGVAKIFGCAIEAFLVFRTMQKRKESKIVEKTQSLKSFCIRYRMAQQSEQIKMNFSAVAISTLGFISALFTCFMNIILLKNYMKKKNDMALFYYRFALDVIMGALLAGFLLLAVLYSAFSNQFSYLQNLIFYFSLPASNVAACRSIVALTVAIERMVAAYAPIFFHNYRQQFPTVIILMLAVIFGLTEDAVLYGFCDFRLNMPKNCAALGCALNPCFFNYWTTHKATIFVMTLVFIWLLCIKLFIINNIMKTGAAELSRVNRLALIDAAIVCTFDYLPNFIAKQFSTTQFFSYENIGPYGAVAKVLGCAIEAFLVFRTMRKGKGSRISENSRSSSRHLKQKNITKPLKASFSYVLFICFKEFWKSVSRVMMLRAQMPLKASFSYVLFICFKEFWKSVSRVMMLRAQMVCFGIFAKLS</sequence>
<feature type="transmembrane region" description="Helical" evidence="1">
    <location>
        <begin position="507"/>
        <end position="527"/>
    </location>
</feature>
<feature type="transmembrane region" description="Helical" evidence="1">
    <location>
        <begin position="302"/>
        <end position="328"/>
    </location>
</feature>
<gene>
    <name evidence="2 4" type="ORF">CBG21841</name>
    <name evidence="2" type="ORF">CBG_21841</name>
</gene>
<evidence type="ECO:0000313" key="3">
    <source>
        <dbReference type="Proteomes" id="UP000008549"/>
    </source>
</evidence>
<feature type="transmembrane region" description="Helical" evidence="1">
    <location>
        <begin position="439"/>
        <end position="461"/>
    </location>
</feature>
<dbReference type="CTD" id="8577641"/>
<feature type="transmembrane region" description="Helical" evidence="1">
    <location>
        <begin position="139"/>
        <end position="160"/>
    </location>
</feature>
<dbReference type="STRING" id="6238.A8Y0Y3"/>
<dbReference type="InParanoid" id="A8Y0Y3"/>
<dbReference type="WormBase" id="CBG21841">
    <property type="protein sequence ID" value="CBP20242"/>
    <property type="gene ID" value="WBGene00040522"/>
</dbReference>
<organism evidence="2 3">
    <name type="scientific">Caenorhabditis briggsae</name>
    <dbReference type="NCBI Taxonomy" id="6238"/>
    <lineage>
        <taxon>Eukaryota</taxon>
        <taxon>Metazoa</taxon>
        <taxon>Ecdysozoa</taxon>
        <taxon>Nematoda</taxon>
        <taxon>Chromadorea</taxon>
        <taxon>Rhabditida</taxon>
        <taxon>Rhabditina</taxon>
        <taxon>Rhabditomorpha</taxon>
        <taxon>Rhabditoidea</taxon>
        <taxon>Rhabditidae</taxon>
        <taxon>Peloderinae</taxon>
        <taxon>Caenorhabditis</taxon>
    </lineage>
</organism>
<keyword evidence="1" id="KW-0812">Transmembrane</keyword>
<feature type="transmembrane region" description="Helical" evidence="1">
    <location>
        <begin position="12"/>
        <end position="31"/>
    </location>
</feature>
<evidence type="ECO:0000313" key="2">
    <source>
        <dbReference type="EMBL" id="CAP38552.1"/>
    </source>
</evidence>
<proteinExistence type="predicted"/>
<feature type="transmembrane region" description="Helical" evidence="1">
    <location>
        <begin position="473"/>
        <end position="492"/>
    </location>
</feature>
<keyword evidence="3" id="KW-1185">Reference proteome</keyword>
<dbReference type="Pfam" id="PF10316">
    <property type="entry name" value="7TM_GPCR_Srbc"/>
    <property type="match status" value="2"/>
</dbReference>
<keyword evidence="1" id="KW-1133">Transmembrane helix</keyword>
<feature type="transmembrane region" description="Helical" evidence="1">
    <location>
        <begin position="340"/>
        <end position="363"/>
    </location>
</feature>
<evidence type="ECO:0000256" key="1">
    <source>
        <dbReference type="SAM" id="Phobius"/>
    </source>
</evidence>
<feature type="transmembrane region" description="Helical" evidence="1">
    <location>
        <begin position="383"/>
        <end position="404"/>
    </location>
</feature>
<dbReference type="eggNOG" id="ENOG502R2IJ">
    <property type="taxonomic scope" value="Eukaryota"/>
</dbReference>
<keyword evidence="1" id="KW-0472">Membrane</keyword>
<dbReference type="HOGENOM" id="CLU_033190_0_0_1"/>
<dbReference type="PANTHER" id="PTHR10664:SF2">
    <property type="entry name" value="SERPENTINE RECEPTOR, CLASS BC (CLASS B-LIKE)"/>
    <property type="match status" value="1"/>
</dbReference>
<reference evidence="2 3" key="1">
    <citation type="journal article" date="2003" name="PLoS Biol.">
        <title>The genome sequence of Caenorhabditis briggsae: a platform for comparative genomics.</title>
        <authorList>
            <person name="Stein L.D."/>
            <person name="Bao Z."/>
            <person name="Blasiar D."/>
            <person name="Blumenthal T."/>
            <person name="Brent M.R."/>
            <person name="Chen N."/>
            <person name="Chinwalla A."/>
            <person name="Clarke L."/>
            <person name="Clee C."/>
            <person name="Coghlan A."/>
            <person name="Coulson A."/>
            <person name="D'Eustachio P."/>
            <person name="Fitch D.H."/>
            <person name="Fulton L.A."/>
            <person name="Fulton R.E."/>
            <person name="Griffiths-Jones S."/>
            <person name="Harris T.W."/>
            <person name="Hillier L.W."/>
            <person name="Kamath R."/>
            <person name="Kuwabara P.E."/>
            <person name="Mardis E.R."/>
            <person name="Marra M.A."/>
            <person name="Miner T.L."/>
            <person name="Minx P."/>
            <person name="Mullikin J.C."/>
            <person name="Plumb R.W."/>
            <person name="Rogers J."/>
            <person name="Schein J.E."/>
            <person name="Sohrmann M."/>
            <person name="Spieth J."/>
            <person name="Stajich J.E."/>
            <person name="Wei C."/>
            <person name="Willey D."/>
            <person name="Wilson R.K."/>
            <person name="Durbin R."/>
            <person name="Waterston R.H."/>
        </authorList>
    </citation>
    <scope>NUCLEOTIDE SEQUENCE [LARGE SCALE GENOMIC DNA]</scope>
    <source>
        <strain evidence="2 3">AF16</strain>
    </source>
</reference>
<feature type="transmembrane region" description="Helical" evidence="1">
    <location>
        <begin position="264"/>
        <end position="290"/>
    </location>
</feature>
<feature type="transmembrane region" description="Helical" evidence="1">
    <location>
        <begin position="86"/>
        <end position="107"/>
    </location>
</feature>
<protein>
    <submittedName>
        <fullName evidence="2">Protein CBG21841</fullName>
    </submittedName>
</protein>
<feature type="transmembrane region" description="Helical" evidence="1">
    <location>
        <begin position="172"/>
        <end position="189"/>
    </location>
</feature>
<evidence type="ECO:0000313" key="4">
    <source>
        <dbReference type="WormBase" id="CBG21841"/>
    </source>
</evidence>
<accession>A8Y0Y3</accession>
<dbReference type="GeneID" id="8577641"/>
<name>A8Y0Y3_CAEBR</name>